<dbReference type="OrthoDB" id="9789843at2"/>
<feature type="compositionally biased region" description="Basic and acidic residues" evidence="1">
    <location>
        <begin position="176"/>
        <end position="186"/>
    </location>
</feature>
<proteinExistence type="predicted"/>
<dbReference type="InterPro" id="IPR010421">
    <property type="entry name" value="TrcR"/>
</dbReference>
<reference evidence="2 3" key="1">
    <citation type="submission" date="2019-06" db="EMBL/GenBank/DDBJ databases">
        <title>New taxonomy in bacterial strain CC-CFT640, isolated from vineyard.</title>
        <authorList>
            <person name="Lin S.-Y."/>
            <person name="Tsai C.-F."/>
            <person name="Young C.-C."/>
        </authorList>
    </citation>
    <scope>NUCLEOTIDE SEQUENCE [LARGE SCALE GENOMIC DNA]</scope>
    <source>
        <strain evidence="2 3">CC-CFT640</strain>
    </source>
</reference>
<dbReference type="RefSeq" id="WP_147851056.1">
    <property type="nucleotide sequence ID" value="NZ_VDUZ01000049.1"/>
</dbReference>
<dbReference type="Pfam" id="PF06242">
    <property type="entry name" value="TrcR"/>
    <property type="match status" value="1"/>
</dbReference>
<feature type="region of interest" description="Disordered" evidence="1">
    <location>
        <begin position="172"/>
        <end position="215"/>
    </location>
</feature>
<dbReference type="EMBL" id="VDUZ01000049">
    <property type="protein sequence ID" value="TXL71076.1"/>
    <property type="molecule type" value="Genomic_DNA"/>
</dbReference>
<sequence>MATPPLMPKATAVWLVENTTLSFEQIATFCGLHLLEIQAIADGEVAAGMVGRDPIVNGELTKEEIARCEADPNGQLRLLTHDRPQPALRAGGPRYTPVAKRQDRPDAIAWLLKNHPELQDTQIAKLVGSTKSTIQAVRDRTHWNTPNIKPRDPITLGLCSLRDLNASLDKARRKAAREESAKKRAEALGAPEAATPADLTPELDPSEAEQPTLKG</sequence>
<comment type="caution">
    <text evidence="2">The sequence shown here is derived from an EMBL/GenBank/DDBJ whole genome shotgun (WGS) entry which is preliminary data.</text>
</comment>
<organism evidence="2 3">
    <name type="scientific">Vineibacter terrae</name>
    <dbReference type="NCBI Taxonomy" id="2586908"/>
    <lineage>
        <taxon>Bacteria</taxon>
        <taxon>Pseudomonadati</taxon>
        <taxon>Pseudomonadota</taxon>
        <taxon>Alphaproteobacteria</taxon>
        <taxon>Hyphomicrobiales</taxon>
        <taxon>Vineibacter</taxon>
    </lineage>
</organism>
<protein>
    <submittedName>
        <fullName evidence="2">DUF1013 domain-containing protein</fullName>
    </submittedName>
</protein>
<evidence type="ECO:0000313" key="3">
    <source>
        <dbReference type="Proteomes" id="UP000321638"/>
    </source>
</evidence>
<gene>
    <name evidence="2" type="ORF">FHP25_31905</name>
</gene>
<evidence type="ECO:0000313" key="2">
    <source>
        <dbReference type="EMBL" id="TXL71076.1"/>
    </source>
</evidence>
<dbReference type="AlphaFoldDB" id="A0A5C8PBK4"/>
<name>A0A5C8PBK4_9HYPH</name>
<evidence type="ECO:0000256" key="1">
    <source>
        <dbReference type="SAM" id="MobiDB-lite"/>
    </source>
</evidence>
<keyword evidence="3" id="KW-1185">Reference proteome</keyword>
<dbReference type="Proteomes" id="UP000321638">
    <property type="component" value="Unassembled WGS sequence"/>
</dbReference>
<accession>A0A5C8PBK4</accession>